<dbReference type="PANTHER" id="PTHR46564:SF1">
    <property type="entry name" value="TRANSPOSASE"/>
    <property type="match status" value="1"/>
</dbReference>
<dbReference type="Gene3D" id="3.30.420.10">
    <property type="entry name" value="Ribonuclease H-like superfamily/Ribonuclease H"/>
    <property type="match status" value="1"/>
</dbReference>
<dbReference type="SUPFAM" id="SSF46689">
    <property type="entry name" value="Homeodomain-like"/>
    <property type="match status" value="1"/>
</dbReference>
<dbReference type="InterPro" id="IPR036397">
    <property type="entry name" value="RNaseH_sf"/>
</dbReference>
<comment type="caution">
    <text evidence="3">The sequence shown here is derived from an EMBL/GenBank/DDBJ whole genome shotgun (WGS) entry which is preliminary data.</text>
</comment>
<dbReference type="PANTHER" id="PTHR46564">
    <property type="entry name" value="TRANSPOSASE"/>
    <property type="match status" value="1"/>
</dbReference>
<dbReference type="NCBIfam" id="NF033545">
    <property type="entry name" value="transpos_IS630"/>
    <property type="match status" value="1"/>
</dbReference>
<organism evidence="3 4">
    <name type="scientific">Rhizopus oryzae</name>
    <name type="common">Mucormycosis agent</name>
    <name type="synonym">Rhizopus arrhizus var. delemar</name>
    <dbReference type="NCBI Taxonomy" id="64495"/>
    <lineage>
        <taxon>Eukaryota</taxon>
        <taxon>Fungi</taxon>
        <taxon>Fungi incertae sedis</taxon>
        <taxon>Mucoromycota</taxon>
        <taxon>Mucoromycotina</taxon>
        <taxon>Mucoromycetes</taxon>
        <taxon>Mucorales</taxon>
        <taxon>Mucorineae</taxon>
        <taxon>Rhizopodaceae</taxon>
        <taxon>Rhizopus</taxon>
    </lineage>
</organism>
<reference evidence="3" key="1">
    <citation type="journal article" date="2020" name="Microb. Genom.">
        <title>Genetic diversity of clinical and environmental Mucorales isolates obtained from an investigation of mucormycosis cases among solid organ transplant recipients.</title>
        <authorList>
            <person name="Nguyen M.H."/>
            <person name="Kaul D."/>
            <person name="Muto C."/>
            <person name="Cheng S.J."/>
            <person name="Richter R.A."/>
            <person name="Bruno V.M."/>
            <person name="Liu G."/>
            <person name="Beyhan S."/>
            <person name="Sundermann A.J."/>
            <person name="Mounaud S."/>
            <person name="Pasculle A.W."/>
            <person name="Nierman W.C."/>
            <person name="Driscoll E."/>
            <person name="Cumbie R."/>
            <person name="Clancy C.J."/>
            <person name="Dupont C.L."/>
        </authorList>
    </citation>
    <scope>NUCLEOTIDE SEQUENCE</scope>
    <source>
        <strain evidence="3">GL16</strain>
    </source>
</reference>
<name>A0A9P6XV30_RHIOR</name>
<protein>
    <recommendedName>
        <fullName evidence="2">Tc1-like transposase DDE domain-containing protein</fullName>
    </recommendedName>
</protein>
<dbReference type="GO" id="GO:0003676">
    <property type="term" value="F:nucleic acid binding"/>
    <property type="evidence" value="ECO:0007669"/>
    <property type="project" value="InterPro"/>
</dbReference>
<dbReference type="Pfam" id="PF13358">
    <property type="entry name" value="DDE_3"/>
    <property type="match status" value="1"/>
</dbReference>
<feature type="region of interest" description="Disordered" evidence="1">
    <location>
        <begin position="116"/>
        <end position="145"/>
    </location>
</feature>
<feature type="region of interest" description="Disordered" evidence="1">
    <location>
        <begin position="41"/>
        <end position="77"/>
    </location>
</feature>
<feature type="compositionally biased region" description="Basic and acidic residues" evidence="1">
    <location>
        <begin position="118"/>
        <end position="131"/>
    </location>
</feature>
<sequence>MDSFIHEDGKGNMLDDQGNEVFTVDMEVDDETYPLENVTDLNHYLDLKPPERVKQEKEKKLSEKPDKNQISEKGKKTYRRYKPEDKEQFFFLIYEKNMDIREAARALKMPETTAQSWYKKESENPEEEIGRKKGSGRPVGRPSALREEHEQFLKELIDDKPSLVLEEMMDSLTSKFVDLSISKTALYNFVTKKCRISLKKAHFHSVERNSPEKIQERYDWVVRWSETDLDFTSNCIFIDEAAFHVNMKRSVAWSKKGSRAVVVVPKTRAKTTTILGAISPYGVVNIKVRRPKAPIPSKKRKASGSTQNTQNTKGGTVTGHYFNFIASTLDILDQHEQFKGNYIVMDNAPIHKNADIRKYIEQRGYGCVYLPAYSPELNPIEQFWSACKSKLKREELLQEETMSSRIGDACNKVLLSDLQGFCRYSATRFEDCLSRKPM</sequence>
<evidence type="ECO:0000256" key="1">
    <source>
        <dbReference type="SAM" id="MobiDB-lite"/>
    </source>
</evidence>
<feature type="compositionally biased region" description="Polar residues" evidence="1">
    <location>
        <begin position="303"/>
        <end position="313"/>
    </location>
</feature>
<evidence type="ECO:0000313" key="4">
    <source>
        <dbReference type="Proteomes" id="UP000717996"/>
    </source>
</evidence>
<proteinExistence type="predicted"/>
<feature type="compositionally biased region" description="Basic residues" evidence="1">
    <location>
        <begin position="293"/>
        <end position="302"/>
    </location>
</feature>
<feature type="domain" description="Tc1-like transposase DDE" evidence="2">
    <location>
        <begin position="329"/>
        <end position="397"/>
    </location>
</feature>
<dbReference type="InterPro" id="IPR047655">
    <property type="entry name" value="Transpos_IS630-like"/>
</dbReference>
<dbReference type="AlphaFoldDB" id="A0A9P6XV30"/>
<evidence type="ECO:0000259" key="2">
    <source>
        <dbReference type="Pfam" id="PF13358"/>
    </source>
</evidence>
<dbReference type="InterPro" id="IPR009057">
    <property type="entry name" value="Homeodomain-like_sf"/>
</dbReference>
<dbReference type="InterPro" id="IPR038717">
    <property type="entry name" value="Tc1-like_DDE_dom"/>
</dbReference>
<gene>
    <name evidence="3" type="ORF">G6F51_012930</name>
</gene>
<feature type="region of interest" description="Disordered" evidence="1">
    <location>
        <begin position="293"/>
        <end position="313"/>
    </location>
</feature>
<dbReference type="EMBL" id="JAANIT010004293">
    <property type="protein sequence ID" value="KAG1532800.1"/>
    <property type="molecule type" value="Genomic_DNA"/>
</dbReference>
<feature type="compositionally biased region" description="Basic and acidic residues" evidence="1">
    <location>
        <begin position="43"/>
        <end position="77"/>
    </location>
</feature>
<evidence type="ECO:0000313" key="3">
    <source>
        <dbReference type="EMBL" id="KAG1532800.1"/>
    </source>
</evidence>
<dbReference type="Proteomes" id="UP000717996">
    <property type="component" value="Unassembled WGS sequence"/>
</dbReference>
<accession>A0A9P6XV30</accession>